<protein>
    <submittedName>
        <fullName evidence="1">Uncharacterized protein</fullName>
    </submittedName>
</protein>
<evidence type="ECO:0000313" key="2">
    <source>
        <dbReference type="Proteomes" id="UP000887159"/>
    </source>
</evidence>
<accession>A0A8X6VKY7</accession>
<dbReference type="AlphaFoldDB" id="A0A8X6VKY7"/>
<dbReference type="EMBL" id="BMAU01021306">
    <property type="protein sequence ID" value="GFY11633.1"/>
    <property type="molecule type" value="Genomic_DNA"/>
</dbReference>
<reference evidence="1" key="1">
    <citation type="submission" date="2020-08" db="EMBL/GenBank/DDBJ databases">
        <title>Multicomponent nature underlies the extraordinary mechanical properties of spider dragline silk.</title>
        <authorList>
            <person name="Kono N."/>
            <person name="Nakamura H."/>
            <person name="Mori M."/>
            <person name="Yoshida Y."/>
            <person name="Ohtoshi R."/>
            <person name="Malay A.D."/>
            <person name="Moran D.A.P."/>
            <person name="Tomita M."/>
            <person name="Numata K."/>
            <person name="Arakawa K."/>
        </authorList>
    </citation>
    <scope>NUCLEOTIDE SEQUENCE</scope>
</reference>
<keyword evidence="2" id="KW-1185">Reference proteome</keyword>
<organism evidence="1 2">
    <name type="scientific">Trichonephila clavipes</name>
    <name type="common">Golden silk orbweaver</name>
    <name type="synonym">Nephila clavipes</name>
    <dbReference type="NCBI Taxonomy" id="2585209"/>
    <lineage>
        <taxon>Eukaryota</taxon>
        <taxon>Metazoa</taxon>
        <taxon>Ecdysozoa</taxon>
        <taxon>Arthropoda</taxon>
        <taxon>Chelicerata</taxon>
        <taxon>Arachnida</taxon>
        <taxon>Araneae</taxon>
        <taxon>Araneomorphae</taxon>
        <taxon>Entelegynae</taxon>
        <taxon>Araneoidea</taxon>
        <taxon>Nephilidae</taxon>
        <taxon>Trichonephila</taxon>
    </lineage>
</organism>
<name>A0A8X6VKY7_TRICX</name>
<comment type="caution">
    <text evidence="1">The sequence shown here is derived from an EMBL/GenBank/DDBJ whole genome shotgun (WGS) entry which is preliminary data.</text>
</comment>
<dbReference type="Proteomes" id="UP000887159">
    <property type="component" value="Unassembled WGS sequence"/>
</dbReference>
<sequence length="163" mass="17953">MKIDRDSRTYRNNDNCSNIKLTPAHSFECPAMLAVLQEIGVLFLSKNFYVDSIEQIAKTVIWAHGEIAQPNALADQSNLAYCSKTKGEEKATEKDLAPQTLTPAFQWEWLSNNAMSPSSVEPETDIRNPLTESGGICLQSYAGKSSRKDQMCCGVGGLCWKSG</sequence>
<evidence type="ECO:0000313" key="1">
    <source>
        <dbReference type="EMBL" id="GFY11633.1"/>
    </source>
</evidence>
<proteinExistence type="predicted"/>
<gene>
    <name evidence="1" type="ORF">TNCV_4231021</name>
</gene>